<dbReference type="PANTHER" id="PTHR42683">
    <property type="entry name" value="ALDEHYDE REDUCTASE"/>
    <property type="match status" value="1"/>
</dbReference>
<comment type="similarity">
    <text evidence="5">Belongs to the zinc-containing alcohol dehydrogenase family.</text>
</comment>
<dbReference type="FunFam" id="3.40.50.720:FF:000022">
    <property type="entry name" value="Cinnamyl alcohol dehydrogenase"/>
    <property type="match status" value="1"/>
</dbReference>
<comment type="caution">
    <text evidence="8">The sequence shown here is derived from an EMBL/GenBank/DDBJ whole genome shotgun (WGS) entry which is preliminary data.</text>
</comment>
<dbReference type="InterPro" id="IPR002328">
    <property type="entry name" value="ADH_Zn_CS"/>
</dbReference>
<evidence type="ECO:0000256" key="5">
    <source>
        <dbReference type="RuleBase" id="RU361277"/>
    </source>
</evidence>
<evidence type="ECO:0000259" key="7">
    <source>
        <dbReference type="Pfam" id="PF08240"/>
    </source>
</evidence>
<dbReference type="Pfam" id="PF08240">
    <property type="entry name" value="ADH_N"/>
    <property type="match status" value="1"/>
</dbReference>
<dbReference type="Proteomes" id="UP001362899">
    <property type="component" value="Unassembled WGS sequence"/>
</dbReference>
<gene>
    <name evidence="8" type="ORF">DASB73_012940</name>
</gene>
<keyword evidence="9" id="KW-1185">Reference proteome</keyword>
<protein>
    <submittedName>
        <fullName evidence="8">Uncharacterized protein</fullName>
    </submittedName>
</protein>
<evidence type="ECO:0000256" key="1">
    <source>
        <dbReference type="ARBA" id="ARBA00001947"/>
    </source>
</evidence>
<evidence type="ECO:0000313" key="8">
    <source>
        <dbReference type="EMBL" id="GMM50336.1"/>
    </source>
</evidence>
<keyword evidence="4" id="KW-0560">Oxidoreductase</keyword>
<proteinExistence type="inferred from homology"/>
<dbReference type="SUPFAM" id="SSF50129">
    <property type="entry name" value="GroES-like"/>
    <property type="match status" value="1"/>
</dbReference>
<dbReference type="SUPFAM" id="SSF51735">
    <property type="entry name" value="NAD(P)-binding Rossmann-fold domains"/>
    <property type="match status" value="1"/>
</dbReference>
<comment type="cofactor">
    <cofactor evidence="1 5">
        <name>Zn(2+)</name>
        <dbReference type="ChEBI" id="CHEBI:29105"/>
    </cofactor>
</comment>
<dbReference type="InterPro" id="IPR013149">
    <property type="entry name" value="ADH-like_C"/>
</dbReference>
<name>A0AAV5RIB6_STABA</name>
<sequence>MPFTVDSYAVNSATSDLEPYKLERRDLCDDDILIDIMYSGICHTDQHFARDKWGNAVYPMVPGHEIVGLVSAVGKNVKQHSVGDFVAVGCIVDSCRKCTHCLNNEEMFCTEGNTQAYNSPEPRFPGHSTAGGYSEAIVVPEHFVLKVPKSLQTPTLLPGVAPILCAGVTMYCPLKEFEVSKGQKIGIIGLGGLGLMGVRLAVAMGAEVMVISRNHNKDSDAKAMGAKGVISSSSKEELALHDSTFDLLIDTIPTDHDINIYFPLLKPHKTLAIVGHVGRFEKNIIDLSALILGNRHIAGSFIGGIEISQEVLNFCGEHEIVADHTIIPMEQANEAWKVISDSAKRYIIDISAFSNRSKSN</sequence>
<keyword evidence="2 5" id="KW-0479">Metal-binding</keyword>
<feature type="domain" description="Alcohol dehydrogenase-like N-terminal" evidence="7">
    <location>
        <begin position="29"/>
        <end position="149"/>
    </location>
</feature>
<dbReference type="GO" id="GO:0008270">
    <property type="term" value="F:zinc ion binding"/>
    <property type="evidence" value="ECO:0007669"/>
    <property type="project" value="InterPro"/>
</dbReference>
<dbReference type="Gene3D" id="3.90.180.10">
    <property type="entry name" value="Medium-chain alcohol dehydrogenases, catalytic domain"/>
    <property type="match status" value="1"/>
</dbReference>
<dbReference type="InterPro" id="IPR036291">
    <property type="entry name" value="NAD(P)-bd_dom_sf"/>
</dbReference>
<dbReference type="GO" id="GO:0016616">
    <property type="term" value="F:oxidoreductase activity, acting on the CH-OH group of donors, NAD or NADP as acceptor"/>
    <property type="evidence" value="ECO:0007669"/>
    <property type="project" value="InterPro"/>
</dbReference>
<accession>A0AAV5RIB6</accession>
<dbReference type="PROSITE" id="PS00059">
    <property type="entry name" value="ADH_ZINC"/>
    <property type="match status" value="1"/>
</dbReference>
<dbReference type="EMBL" id="BTGC01000003">
    <property type="protein sequence ID" value="GMM50336.1"/>
    <property type="molecule type" value="Genomic_DNA"/>
</dbReference>
<dbReference type="AlphaFoldDB" id="A0AAV5RIB6"/>
<dbReference type="InterPro" id="IPR047109">
    <property type="entry name" value="CAD-like"/>
</dbReference>
<evidence type="ECO:0000256" key="4">
    <source>
        <dbReference type="ARBA" id="ARBA00023002"/>
    </source>
</evidence>
<organism evidence="8 9">
    <name type="scientific">Starmerella bacillaris</name>
    <name type="common">Yeast</name>
    <name type="synonym">Candida zemplinina</name>
    <dbReference type="NCBI Taxonomy" id="1247836"/>
    <lineage>
        <taxon>Eukaryota</taxon>
        <taxon>Fungi</taxon>
        <taxon>Dikarya</taxon>
        <taxon>Ascomycota</taxon>
        <taxon>Saccharomycotina</taxon>
        <taxon>Dipodascomycetes</taxon>
        <taxon>Dipodascales</taxon>
        <taxon>Trichomonascaceae</taxon>
        <taxon>Starmerella</taxon>
    </lineage>
</organism>
<evidence type="ECO:0000256" key="3">
    <source>
        <dbReference type="ARBA" id="ARBA00022833"/>
    </source>
</evidence>
<evidence type="ECO:0000259" key="6">
    <source>
        <dbReference type="Pfam" id="PF00107"/>
    </source>
</evidence>
<dbReference type="Pfam" id="PF00107">
    <property type="entry name" value="ADH_zinc_N"/>
    <property type="match status" value="1"/>
</dbReference>
<evidence type="ECO:0000256" key="2">
    <source>
        <dbReference type="ARBA" id="ARBA00022723"/>
    </source>
</evidence>
<dbReference type="CDD" id="cd05283">
    <property type="entry name" value="CAD1"/>
    <property type="match status" value="1"/>
</dbReference>
<reference evidence="8 9" key="1">
    <citation type="journal article" date="2023" name="Elife">
        <title>Identification of key yeast species and microbe-microbe interactions impacting larval growth of Drosophila in the wild.</title>
        <authorList>
            <person name="Mure A."/>
            <person name="Sugiura Y."/>
            <person name="Maeda R."/>
            <person name="Honda K."/>
            <person name="Sakurai N."/>
            <person name="Takahashi Y."/>
            <person name="Watada M."/>
            <person name="Katoh T."/>
            <person name="Gotoh A."/>
            <person name="Gotoh Y."/>
            <person name="Taniguchi I."/>
            <person name="Nakamura K."/>
            <person name="Hayashi T."/>
            <person name="Katayama T."/>
            <person name="Uemura T."/>
            <person name="Hattori Y."/>
        </authorList>
    </citation>
    <scope>NUCLEOTIDE SEQUENCE [LARGE SCALE GENOMIC DNA]</scope>
    <source>
        <strain evidence="8 9">SB-73</strain>
    </source>
</reference>
<keyword evidence="3 5" id="KW-0862">Zinc</keyword>
<dbReference type="InterPro" id="IPR013154">
    <property type="entry name" value="ADH-like_N"/>
</dbReference>
<dbReference type="Gene3D" id="3.40.50.720">
    <property type="entry name" value="NAD(P)-binding Rossmann-like Domain"/>
    <property type="match status" value="1"/>
</dbReference>
<evidence type="ECO:0000313" key="9">
    <source>
        <dbReference type="Proteomes" id="UP001362899"/>
    </source>
</evidence>
<feature type="domain" description="Alcohol dehydrogenase-like C-terminal" evidence="6">
    <location>
        <begin position="192"/>
        <end position="314"/>
    </location>
</feature>
<dbReference type="InterPro" id="IPR011032">
    <property type="entry name" value="GroES-like_sf"/>
</dbReference>